<organism evidence="1 2">
    <name type="scientific">Lacticaseibacillus paracasei NRIC 0644</name>
    <dbReference type="NCBI Taxonomy" id="1435038"/>
    <lineage>
        <taxon>Bacteria</taxon>
        <taxon>Bacillati</taxon>
        <taxon>Bacillota</taxon>
        <taxon>Bacilli</taxon>
        <taxon>Lactobacillales</taxon>
        <taxon>Lactobacillaceae</taxon>
        <taxon>Lacticaseibacillus</taxon>
    </lineage>
</organism>
<evidence type="ECO:0000313" key="2">
    <source>
        <dbReference type="Proteomes" id="UP000032552"/>
    </source>
</evidence>
<proteinExistence type="predicted"/>
<dbReference type="EMBL" id="BAYM01000080">
    <property type="protein sequence ID" value="GAN36475.1"/>
    <property type="molecule type" value="Genomic_DNA"/>
</dbReference>
<name>A0A0C9NWX5_LACPA</name>
<dbReference type="Proteomes" id="UP000032552">
    <property type="component" value="Unassembled WGS sequence"/>
</dbReference>
<comment type="caution">
    <text evidence="1">The sequence shown here is derived from an EMBL/GenBank/DDBJ whole genome shotgun (WGS) entry which is preliminary data.</text>
</comment>
<sequence length="124" mass="13699">MEKQITIDNKVITLKGSGAIPILYKSQFGTDFFGDVIQFSALAGPLDQAVDEDGNLDVTQLNPEQLDGLDLSVLYRLIWIFAKHADSSIAPMEEWFGQFDSFPLGDVMPAVTEILTALFKTSKK</sequence>
<reference evidence="2" key="1">
    <citation type="submission" date="2014-05" db="EMBL/GenBank/DDBJ databases">
        <title>Whole genome sequencing of Lactobacillus casei NRIC0644.</title>
        <authorList>
            <person name="Atarashi H."/>
            <person name="Yoshida Y."/>
            <person name="Fujimura S."/>
            <person name="Tanaka N."/>
            <person name="Shiwa Y."/>
            <person name="Yoshikawa H."/>
            <person name="Okada S."/>
            <person name="Nakagawa J."/>
        </authorList>
    </citation>
    <scope>NUCLEOTIDE SEQUENCE [LARGE SCALE GENOMIC DNA]</scope>
    <source>
        <strain evidence="2">NRIC0644</strain>
    </source>
</reference>
<dbReference type="AlphaFoldDB" id="A0A0C9NWX5"/>
<dbReference type="RefSeq" id="WP_045624830.1">
    <property type="nucleotide sequence ID" value="NZ_BAYM01000080.1"/>
</dbReference>
<evidence type="ECO:0000313" key="1">
    <source>
        <dbReference type="EMBL" id="GAN36475.1"/>
    </source>
</evidence>
<gene>
    <name evidence="1" type="ORF">LC0644_1064</name>
</gene>
<accession>A0A0C9NWX5</accession>
<protein>
    <recommendedName>
        <fullName evidence="3">Prophage pi2 protein 40</fullName>
    </recommendedName>
</protein>
<evidence type="ECO:0008006" key="3">
    <source>
        <dbReference type="Google" id="ProtNLM"/>
    </source>
</evidence>